<dbReference type="Gene3D" id="1.10.10.10">
    <property type="entry name" value="Winged helix-like DNA-binding domain superfamily/Winged helix DNA-binding domain"/>
    <property type="match status" value="1"/>
</dbReference>
<evidence type="ECO:0000256" key="1">
    <source>
        <dbReference type="ARBA" id="ARBA00023015"/>
    </source>
</evidence>
<keyword evidence="1" id="KW-0805">Transcription regulation</keyword>
<dbReference type="InterPro" id="IPR036388">
    <property type="entry name" value="WH-like_DNA-bd_sf"/>
</dbReference>
<dbReference type="PRINTS" id="PR00035">
    <property type="entry name" value="HTHGNTR"/>
</dbReference>
<evidence type="ECO:0000313" key="6">
    <source>
        <dbReference type="Proteomes" id="UP001595914"/>
    </source>
</evidence>
<dbReference type="SUPFAM" id="SSF46785">
    <property type="entry name" value="Winged helix' DNA-binding domain"/>
    <property type="match status" value="1"/>
</dbReference>
<keyword evidence="3" id="KW-0804">Transcription</keyword>
<evidence type="ECO:0000256" key="2">
    <source>
        <dbReference type="ARBA" id="ARBA00023125"/>
    </source>
</evidence>
<dbReference type="InterPro" id="IPR036390">
    <property type="entry name" value="WH_DNA-bd_sf"/>
</dbReference>
<dbReference type="Pfam" id="PF07729">
    <property type="entry name" value="FCD"/>
    <property type="match status" value="1"/>
</dbReference>
<dbReference type="RefSeq" id="WP_378416646.1">
    <property type="nucleotide sequence ID" value="NZ_JBHSFO010000004.1"/>
</dbReference>
<dbReference type="InterPro" id="IPR011711">
    <property type="entry name" value="GntR_C"/>
</dbReference>
<gene>
    <name evidence="5" type="ORF">ACFO6S_10450</name>
</gene>
<evidence type="ECO:0000259" key="4">
    <source>
        <dbReference type="PROSITE" id="PS50949"/>
    </source>
</evidence>
<dbReference type="InterPro" id="IPR008920">
    <property type="entry name" value="TF_FadR/GntR_C"/>
</dbReference>
<dbReference type="PROSITE" id="PS50949">
    <property type="entry name" value="HTH_GNTR"/>
    <property type="match status" value="1"/>
</dbReference>
<dbReference type="CDD" id="cd07377">
    <property type="entry name" value="WHTH_GntR"/>
    <property type="match status" value="1"/>
</dbReference>
<comment type="caution">
    <text evidence="5">The sequence shown here is derived from an EMBL/GenBank/DDBJ whole genome shotgun (WGS) entry which is preliminary data.</text>
</comment>
<reference evidence="6" key="1">
    <citation type="journal article" date="2019" name="Int. J. Syst. Evol. Microbiol.">
        <title>The Global Catalogue of Microorganisms (GCM) 10K type strain sequencing project: providing services to taxonomists for standard genome sequencing and annotation.</title>
        <authorList>
            <consortium name="The Broad Institute Genomics Platform"/>
            <consortium name="The Broad Institute Genome Sequencing Center for Infectious Disease"/>
            <person name="Wu L."/>
            <person name="Ma J."/>
        </authorList>
    </citation>
    <scope>NUCLEOTIDE SEQUENCE [LARGE SCALE GENOMIC DNA]</scope>
    <source>
        <strain evidence="6">CCUG 54520</strain>
    </source>
</reference>
<dbReference type="InterPro" id="IPR000524">
    <property type="entry name" value="Tscrpt_reg_HTH_GntR"/>
</dbReference>
<proteinExistence type="predicted"/>
<evidence type="ECO:0000256" key="3">
    <source>
        <dbReference type="ARBA" id="ARBA00023163"/>
    </source>
</evidence>
<dbReference type="SUPFAM" id="SSF48008">
    <property type="entry name" value="GntR ligand-binding domain-like"/>
    <property type="match status" value="1"/>
</dbReference>
<keyword evidence="2" id="KW-0238">DNA-binding</keyword>
<dbReference type="Gene3D" id="1.20.120.530">
    <property type="entry name" value="GntR ligand-binding domain-like"/>
    <property type="match status" value="1"/>
</dbReference>
<dbReference type="Pfam" id="PF00392">
    <property type="entry name" value="GntR"/>
    <property type="match status" value="1"/>
</dbReference>
<dbReference type="PANTHER" id="PTHR43537:SF47">
    <property type="entry name" value="REGULATORY PROTEIN GNTR HTH"/>
    <property type="match status" value="1"/>
</dbReference>
<dbReference type="Proteomes" id="UP001595914">
    <property type="component" value="Unassembled WGS sequence"/>
</dbReference>
<dbReference type="SMART" id="SM00345">
    <property type="entry name" value="HTH_GNTR"/>
    <property type="match status" value="1"/>
</dbReference>
<protein>
    <submittedName>
        <fullName evidence="5">FadR/GntR family transcriptional regulator</fullName>
    </submittedName>
</protein>
<organism evidence="5 6">
    <name type="scientific">Rhodococcus kronopolitis</name>
    <dbReference type="NCBI Taxonomy" id="1460226"/>
    <lineage>
        <taxon>Bacteria</taxon>
        <taxon>Bacillati</taxon>
        <taxon>Actinomycetota</taxon>
        <taxon>Actinomycetes</taxon>
        <taxon>Mycobacteriales</taxon>
        <taxon>Nocardiaceae</taxon>
        <taxon>Rhodococcus</taxon>
    </lineage>
</organism>
<sequence>MASPLRRNLLADQAADLLLSRLGAGEWDVGARLPGETTLAAELGVGRSTVREALRMLAGQGLLRSRQGIGVFVERTEPVADGWTNVLRGAAIAAVVEVRNAIEVEAARLAARRATDADVRSLRRALDLRAAAFDKGDAEFVAADVEVHRAIVVAAHNPVLTELFETFVPRLTEAMIEMIELLGLRRRDPAPDADDHHLLVEAIAAGDAEAAARISRAHLDAMLGALNDGCAPAEPGTNARFGR</sequence>
<dbReference type="PANTHER" id="PTHR43537">
    <property type="entry name" value="TRANSCRIPTIONAL REGULATOR, GNTR FAMILY"/>
    <property type="match status" value="1"/>
</dbReference>
<accession>A0ABV9FUX5</accession>
<dbReference type="EMBL" id="JBHSFO010000004">
    <property type="protein sequence ID" value="MFC4604104.1"/>
    <property type="molecule type" value="Genomic_DNA"/>
</dbReference>
<feature type="domain" description="HTH gntR-type" evidence="4">
    <location>
        <begin position="8"/>
        <end position="76"/>
    </location>
</feature>
<dbReference type="SMART" id="SM00895">
    <property type="entry name" value="FCD"/>
    <property type="match status" value="1"/>
</dbReference>
<name>A0ABV9FUX5_9NOCA</name>
<keyword evidence="6" id="KW-1185">Reference proteome</keyword>
<evidence type="ECO:0000313" key="5">
    <source>
        <dbReference type="EMBL" id="MFC4604104.1"/>
    </source>
</evidence>